<feature type="repeat" description="TPR" evidence="1">
    <location>
        <begin position="188"/>
        <end position="221"/>
    </location>
</feature>
<evidence type="ECO:0000256" key="2">
    <source>
        <dbReference type="SAM" id="Coils"/>
    </source>
</evidence>
<feature type="coiled-coil region" evidence="2">
    <location>
        <begin position="455"/>
        <end position="482"/>
    </location>
</feature>
<keyword evidence="1" id="KW-0802">TPR repeat</keyword>
<feature type="chain" id="PRO_5026210995" evidence="3">
    <location>
        <begin position="20"/>
        <end position="484"/>
    </location>
</feature>
<dbReference type="Pfam" id="PF14559">
    <property type="entry name" value="TPR_19"/>
    <property type="match status" value="1"/>
</dbReference>
<dbReference type="SUPFAM" id="SSF48452">
    <property type="entry name" value="TPR-like"/>
    <property type="match status" value="1"/>
</dbReference>
<dbReference type="AlphaFoldDB" id="A0A6G9AQ14"/>
<dbReference type="SMART" id="SM00028">
    <property type="entry name" value="TPR"/>
    <property type="match status" value="2"/>
</dbReference>
<reference evidence="4 5" key="1">
    <citation type="submission" date="2020-03" db="EMBL/GenBank/DDBJ databases">
        <authorList>
            <person name="Kim M.K."/>
        </authorList>
    </citation>
    <scope>NUCLEOTIDE SEQUENCE [LARGE SCALE GENOMIC DNA]</scope>
    <source>
        <strain evidence="4 5">BT328</strain>
    </source>
</reference>
<evidence type="ECO:0000256" key="3">
    <source>
        <dbReference type="SAM" id="SignalP"/>
    </source>
</evidence>
<dbReference type="Gene3D" id="1.25.40.10">
    <property type="entry name" value="Tetratricopeptide repeat domain"/>
    <property type="match status" value="2"/>
</dbReference>
<keyword evidence="2" id="KW-0175">Coiled coil</keyword>
<evidence type="ECO:0000256" key="1">
    <source>
        <dbReference type="PROSITE-ProRule" id="PRU00339"/>
    </source>
</evidence>
<dbReference type="EMBL" id="CP050063">
    <property type="protein sequence ID" value="QIP14582.1"/>
    <property type="molecule type" value="Genomic_DNA"/>
</dbReference>
<feature type="coiled-coil region" evidence="2">
    <location>
        <begin position="321"/>
        <end position="386"/>
    </location>
</feature>
<dbReference type="InterPro" id="IPR011990">
    <property type="entry name" value="TPR-like_helical_dom_sf"/>
</dbReference>
<gene>
    <name evidence="4" type="ORF">G8759_19180</name>
</gene>
<dbReference type="Proteomes" id="UP000501802">
    <property type="component" value="Chromosome"/>
</dbReference>
<evidence type="ECO:0000313" key="5">
    <source>
        <dbReference type="Proteomes" id="UP000501802"/>
    </source>
</evidence>
<sequence>MKSVFVVLIACCLSAGVHAQNQGGAAATLDAAAMDAVKKDKEKSDKDIADAKSAAKASTWMDRAKTYQNIAGQYIRIDSSAATTAYEAFKKVIELDKDKKGGPGKLAKEAEEALKGQALYGAFMQQGVAKFQAKSYPDAIKAMTMAGDINPKDTLAPLYTAIAAQQVKDNATAKTQLEKYIAGGGKDASIYGSLAMLYRSDNEIDKALATLDKAIAMAPNNKDLGNEKINIMLTTNRMDEAITGMKQMVEKDPSNVQNLVNLSIVYHNVADKTNEEVRKLEGETKKGSNAGKQLADAKALLDTYNGEVTRLSGLIKKQPKNADLKRQLADVQKKSTDQKATIAQLETEAKAAAANASAASEGEKKLTDLKQKLAEEKKLEKDYLNKAMAVDANNYDANFNLGVFYFNEAVEMKRSVDKMDMAEYSKNGKELDGKVCGKFKQALPYFTKAKSIKDEADLNENLTNLQNILKQYEEKKVACIETKE</sequence>
<dbReference type="KEGG" id="spib:G8759_19180"/>
<protein>
    <submittedName>
        <fullName evidence="4">Uncharacterized protein</fullName>
    </submittedName>
</protein>
<accession>A0A6G9AQ14</accession>
<keyword evidence="3" id="KW-0732">Signal</keyword>
<feature type="signal peptide" evidence="3">
    <location>
        <begin position="1"/>
        <end position="19"/>
    </location>
</feature>
<evidence type="ECO:0000313" key="4">
    <source>
        <dbReference type="EMBL" id="QIP14582.1"/>
    </source>
</evidence>
<keyword evidence="5" id="KW-1185">Reference proteome</keyword>
<organism evidence="4 5">
    <name type="scientific">Spirosoma aureum</name>
    <dbReference type="NCBI Taxonomy" id="2692134"/>
    <lineage>
        <taxon>Bacteria</taxon>
        <taxon>Pseudomonadati</taxon>
        <taxon>Bacteroidota</taxon>
        <taxon>Cytophagia</taxon>
        <taxon>Cytophagales</taxon>
        <taxon>Cytophagaceae</taxon>
        <taxon>Spirosoma</taxon>
    </lineage>
</organism>
<dbReference type="RefSeq" id="WP_167210931.1">
    <property type="nucleotide sequence ID" value="NZ_CP050063.1"/>
</dbReference>
<name>A0A6G9AQ14_9BACT</name>
<dbReference type="InterPro" id="IPR019734">
    <property type="entry name" value="TPR_rpt"/>
</dbReference>
<dbReference type="PROSITE" id="PS50005">
    <property type="entry name" value="TPR"/>
    <property type="match status" value="1"/>
</dbReference>
<proteinExistence type="predicted"/>